<dbReference type="KEGG" id="lez:GLE_5089"/>
<evidence type="ECO:0000313" key="1">
    <source>
        <dbReference type="EMBL" id="ALN60430.1"/>
    </source>
</evidence>
<dbReference type="STRING" id="69.GLE_5089"/>
<sequence>MRHERLAPVEWIPWECAAKDDGSVENLSERRCARRARRLRADIANDAPRVRDRAKCRSPRGARRGVPG</sequence>
<dbReference type="AlphaFoldDB" id="A0A0S2DPC7"/>
<protein>
    <submittedName>
        <fullName evidence="1">Uncharacterized protein</fullName>
    </submittedName>
</protein>
<accession>A0A0S2DPC7</accession>
<dbReference type="Proteomes" id="UP000061569">
    <property type="component" value="Chromosome"/>
</dbReference>
<organism evidence="1 2">
    <name type="scientific">Lysobacter enzymogenes</name>
    <dbReference type="NCBI Taxonomy" id="69"/>
    <lineage>
        <taxon>Bacteria</taxon>
        <taxon>Pseudomonadati</taxon>
        <taxon>Pseudomonadota</taxon>
        <taxon>Gammaproteobacteria</taxon>
        <taxon>Lysobacterales</taxon>
        <taxon>Lysobacteraceae</taxon>
        <taxon>Lysobacter</taxon>
    </lineage>
</organism>
<gene>
    <name evidence="1" type="ORF">GLE_5089</name>
</gene>
<proteinExistence type="predicted"/>
<dbReference type="EMBL" id="CP013140">
    <property type="protein sequence ID" value="ALN60430.1"/>
    <property type="molecule type" value="Genomic_DNA"/>
</dbReference>
<evidence type="ECO:0000313" key="2">
    <source>
        <dbReference type="Proteomes" id="UP000061569"/>
    </source>
</evidence>
<name>A0A0S2DPC7_LYSEN</name>
<reference evidence="1 2" key="1">
    <citation type="submission" date="2015-11" db="EMBL/GenBank/DDBJ databases">
        <title>Genome sequences of Lysobacter enzymogenes strain C3 and Lysobacter antibioticus ATCC 29479.</title>
        <authorList>
            <person name="Kobayashi D.Y."/>
        </authorList>
    </citation>
    <scope>NUCLEOTIDE SEQUENCE [LARGE SCALE GENOMIC DNA]</scope>
    <source>
        <strain evidence="1 2">C3</strain>
    </source>
</reference>